<dbReference type="Pfam" id="PF00106">
    <property type="entry name" value="adh_short"/>
    <property type="match status" value="1"/>
</dbReference>
<name>A0A8E0QY06_9EURO</name>
<dbReference type="GeneID" id="66996358"/>
<protein>
    <submittedName>
        <fullName evidence="4">Uncharacterized protein</fullName>
    </submittedName>
</protein>
<comment type="caution">
    <text evidence="4">The sequence shown here is derived from an EMBL/GenBank/DDBJ whole genome shotgun (WGS) entry which is preliminary data.</text>
</comment>
<dbReference type="Gene3D" id="3.40.50.720">
    <property type="entry name" value="NAD(P)-binding Rossmann-like Domain"/>
    <property type="match status" value="1"/>
</dbReference>
<dbReference type="Proteomes" id="UP000036893">
    <property type="component" value="Unassembled WGS sequence"/>
</dbReference>
<dbReference type="InterPro" id="IPR002347">
    <property type="entry name" value="SDR_fam"/>
</dbReference>
<dbReference type="AlphaFoldDB" id="A0A8E0QY06"/>
<organism evidence="4 5">
    <name type="scientific">Aspergillus udagawae</name>
    <dbReference type="NCBI Taxonomy" id="91492"/>
    <lineage>
        <taxon>Eukaryota</taxon>
        <taxon>Fungi</taxon>
        <taxon>Dikarya</taxon>
        <taxon>Ascomycota</taxon>
        <taxon>Pezizomycotina</taxon>
        <taxon>Eurotiomycetes</taxon>
        <taxon>Eurotiomycetidae</taxon>
        <taxon>Eurotiales</taxon>
        <taxon>Aspergillaceae</taxon>
        <taxon>Aspergillus</taxon>
        <taxon>Aspergillus subgen. Fumigati</taxon>
    </lineage>
</organism>
<dbReference type="InterPro" id="IPR036291">
    <property type="entry name" value="NAD(P)-bd_dom_sf"/>
</dbReference>
<dbReference type="PRINTS" id="PR00080">
    <property type="entry name" value="SDRFAMILY"/>
</dbReference>
<evidence type="ECO:0000256" key="3">
    <source>
        <dbReference type="RuleBase" id="RU000363"/>
    </source>
</evidence>
<dbReference type="PRINTS" id="PR00081">
    <property type="entry name" value="GDHRDH"/>
</dbReference>
<keyword evidence="2" id="KW-0560">Oxidoreductase</keyword>
<evidence type="ECO:0000313" key="5">
    <source>
        <dbReference type="Proteomes" id="UP000036893"/>
    </source>
</evidence>
<reference evidence="4" key="1">
    <citation type="journal article" date="2015" name="Genome Announc.">
        <title>Draft Genome Sequence of the Pathogenic Filamentous Fungus Aspergillus udagawae Strain IFM 46973T.</title>
        <authorList>
            <person name="Kusuya Y."/>
            <person name="Takahashi-Nakaguchi A."/>
            <person name="Takahashi H."/>
            <person name="Yaguchi T."/>
        </authorList>
    </citation>
    <scope>NUCLEOTIDE SEQUENCE</scope>
    <source>
        <strain evidence="4">IFM 46973</strain>
    </source>
</reference>
<evidence type="ECO:0000256" key="1">
    <source>
        <dbReference type="ARBA" id="ARBA00006484"/>
    </source>
</evidence>
<dbReference type="PANTHER" id="PTHR43157:SF31">
    <property type="entry name" value="PHOSPHATIDYLINOSITOL-GLYCAN BIOSYNTHESIS CLASS F PROTEIN"/>
    <property type="match status" value="1"/>
</dbReference>
<reference evidence="4" key="2">
    <citation type="submission" date="2021-01" db="EMBL/GenBank/DDBJ databases">
        <title>Pan-genome distribution and transcriptional activeness of fungal secondary metabolism genes in Aspergillus section Fumigati.</title>
        <authorList>
            <person name="Takahashi H."/>
            <person name="Umemura M."/>
            <person name="Ninomiya A."/>
            <person name="Kusuya Y."/>
            <person name="Urayama S."/>
            <person name="Shimizu M."/>
            <person name="Watanabe A."/>
            <person name="Kamei K."/>
            <person name="Yaguchi T."/>
            <person name="Hagiwara D."/>
        </authorList>
    </citation>
    <scope>NUCLEOTIDE SEQUENCE</scope>
    <source>
        <strain evidence="4">IFM 46973</strain>
    </source>
</reference>
<dbReference type="PANTHER" id="PTHR43157">
    <property type="entry name" value="PHOSPHATIDYLINOSITOL-GLYCAN BIOSYNTHESIS CLASS F PROTEIN-RELATED"/>
    <property type="match status" value="1"/>
</dbReference>
<dbReference type="EMBL" id="BBXM02000007">
    <property type="protein sequence ID" value="GIC92415.1"/>
    <property type="molecule type" value="Genomic_DNA"/>
</dbReference>
<sequence length="325" mass="35052">MATHINFDKNTTGDEVVQAFASQVKGRTFAITGTSAGSLGAETALSLARNAQPAQIILLSPHEARVRPVISEIQTINSSIKTWFVPIDLGNSASIHAAVDQIFSNPEIKRIDVLINNAGIMACPYTPVSDWKDPKGAPVELQFGANHLGHFLLTMLLIDQIRRPGSAARVVNVSAASHRFSEVHFDDLNFSDGATYHPWKAYAQSKTAMILSMKSLASKIPSADVTFLSLHPGIIATSLARHMDSPRPDPAVIEAHLKFPNAEHLEPKTLQQGCATTMVAALDPALQAYSGSYLNDCQLYPAADFAVDETAAERLWSLSKSIVGI</sequence>
<proteinExistence type="inferred from homology"/>
<dbReference type="SUPFAM" id="SSF51735">
    <property type="entry name" value="NAD(P)-binding Rossmann-fold domains"/>
    <property type="match status" value="1"/>
</dbReference>
<evidence type="ECO:0000256" key="2">
    <source>
        <dbReference type="ARBA" id="ARBA00023002"/>
    </source>
</evidence>
<accession>A0A8E0QY06</accession>
<gene>
    <name evidence="4" type="ORF">Aud_008881</name>
</gene>
<comment type="similarity">
    <text evidence="1 3">Belongs to the short-chain dehydrogenases/reductases (SDR) family.</text>
</comment>
<dbReference type="RefSeq" id="XP_043149681.1">
    <property type="nucleotide sequence ID" value="XM_043293746.1"/>
</dbReference>
<dbReference type="GO" id="GO:0016491">
    <property type="term" value="F:oxidoreductase activity"/>
    <property type="evidence" value="ECO:0007669"/>
    <property type="project" value="UniProtKB-KW"/>
</dbReference>
<evidence type="ECO:0000313" key="4">
    <source>
        <dbReference type="EMBL" id="GIC92415.1"/>
    </source>
</evidence>